<dbReference type="CDD" id="cd11314">
    <property type="entry name" value="AmyAc_arch_bac_plant_AmyA"/>
    <property type="match status" value="1"/>
</dbReference>
<feature type="region of interest" description="Disordered" evidence="16">
    <location>
        <begin position="1"/>
        <end position="31"/>
    </location>
</feature>
<evidence type="ECO:0000256" key="2">
    <source>
        <dbReference type="ARBA" id="ARBA00001913"/>
    </source>
</evidence>
<evidence type="ECO:0000256" key="1">
    <source>
        <dbReference type="ARBA" id="ARBA00000548"/>
    </source>
</evidence>
<evidence type="ECO:0000256" key="9">
    <source>
        <dbReference type="ARBA" id="ARBA00022777"/>
    </source>
</evidence>
<keyword evidence="9" id="KW-0418">Kinase</keyword>
<evidence type="ECO:0000256" key="4">
    <source>
        <dbReference type="ARBA" id="ARBA00022475"/>
    </source>
</evidence>
<dbReference type="PROSITE" id="PS00108">
    <property type="entry name" value="PROTEIN_KINASE_ST"/>
    <property type="match status" value="1"/>
</dbReference>
<dbReference type="SMART" id="SM00642">
    <property type="entry name" value="Aamy"/>
    <property type="match status" value="1"/>
</dbReference>
<dbReference type="GO" id="GO:0005975">
    <property type="term" value="P:carbohydrate metabolic process"/>
    <property type="evidence" value="ECO:0007669"/>
    <property type="project" value="InterPro"/>
</dbReference>
<keyword evidence="8 15" id="KW-0547">Nucleotide-binding</keyword>
<dbReference type="Pfam" id="PF23166">
    <property type="entry name" value="Ig_N_CWD1"/>
    <property type="match status" value="2"/>
</dbReference>
<name>A0AAV6NQN7_9ROSI</name>
<evidence type="ECO:0000259" key="17">
    <source>
        <dbReference type="PROSITE" id="PS50011"/>
    </source>
</evidence>
<evidence type="ECO:0000313" key="18">
    <source>
        <dbReference type="EMBL" id="KAG6601411.1"/>
    </source>
</evidence>
<dbReference type="InterPro" id="IPR017441">
    <property type="entry name" value="Protein_kinase_ATP_BS"/>
</dbReference>
<feature type="region of interest" description="Disordered" evidence="16">
    <location>
        <begin position="70"/>
        <end position="109"/>
    </location>
</feature>
<gene>
    <name evidence="18" type="primary">AMY3</name>
    <name evidence="18" type="ORF">SDJN03_06644</name>
</gene>
<feature type="region of interest" description="Disordered" evidence="16">
    <location>
        <begin position="874"/>
        <end position="919"/>
    </location>
</feature>
<feature type="compositionally biased region" description="Basic and acidic residues" evidence="16">
    <location>
        <begin position="1"/>
        <end position="18"/>
    </location>
</feature>
<dbReference type="GO" id="GO:0005524">
    <property type="term" value="F:ATP binding"/>
    <property type="evidence" value="ECO:0007669"/>
    <property type="project" value="UniProtKB-UniRule"/>
</dbReference>
<keyword evidence="4" id="KW-0472">Membrane</keyword>
<evidence type="ECO:0000256" key="3">
    <source>
        <dbReference type="ARBA" id="ARBA00004236"/>
    </source>
</evidence>
<dbReference type="InterPro" id="IPR056301">
    <property type="entry name" value="GWD-like_N_Ig"/>
</dbReference>
<dbReference type="GO" id="GO:0004674">
    <property type="term" value="F:protein serine/threonine kinase activity"/>
    <property type="evidence" value="ECO:0007669"/>
    <property type="project" value="UniProtKB-KW"/>
</dbReference>
<keyword evidence="11" id="KW-0611">Plant defense</keyword>
<dbReference type="Pfam" id="PF07821">
    <property type="entry name" value="Alpha-amyl_C2"/>
    <property type="match status" value="1"/>
</dbReference>
<dbReference type="PROSITE" id="PS50011">
    <property type="entry name" value="PROTEIN_KINASE_DOM"/>
    <property type="match status" value="1"/>
</dbReference>
<evidence type="ECO:0000256" key="8">
    <source>
        <dbReference type="ARBA" id="ARBA00022741"/>
    </source>
</evidence>
<evidence type="ECO:0000256" key="12">
    <source>
        <dbReference type="ARBA" id="ARBA00022840"/>
    </source>
</evidence>
<dbReference type="GO" id="GO:0005509">
    <property type="term" value="F:calcium ion binding"/>
    <property type="evidence" value="ECO:0007669"/>
    <property type="project" value="InterPro"/>
</dbReference>
<comment type="cofactor">
    <cofactor evidence="2">
        <name>Ca(2+)</name>
        <dbReference type="ChEBI" id="CHEBI:29108"/>
    </cofactor>
</comment>
<evidence type="ECO:0000256" key="7">
    <source>
        <dbReference type="ARBA" id="ARBA00022723"/>
    </source>
</evidence>
<evidence type="ECO:0000256" key="11">
    <source>
        <dbReference type="ARBA" id="ARBA00022821"/>
    </source>
</evidence>
<evidence type="ECO:0000256" key="5">
    <source>
        <dbReference type="ARBA" id="ARBA00022527"/>
    </source>
</evidence>
<keyword evidence="13" id="KW-0119">Carbohydrate metabolism</keyword>
<dbReference type="InterPro" id="IPR001245">
    <property type="entry name" value="Ser-Thr/Tyr_kinase_cat_dom"/>
</dbReference>
<accession>A0AAV6NQN7</accession>
<dbReference type="Pfam" id="PF00128">
    <property type="entry name" value="Alpha-amylase"/>
    <property type="match status" value="1"/>
</dbReference>
<feature type="compositionally biased region" description="Basic and acidic residues" evidence="16">
    <location>
        <begin position="880"/>
        <end position="898"/>
    </location>
</feature>
<dbReference type="InterPro" id="IPR050823">
    <property type="entry name" value="Plant_Ser_Thr_Prot_Kinase"/>
</dbReference>
<feature type="non-terminal residue" evidence="18">
    <location>
        <position position="1"/>
    </location>
</feature>
<dbReference type="FunFam" id="1.10.510.10:FF:000258">
    <property type="entry name" value="Probable serine/threonine-protein kinase PBL8"/>
    <property type="match status" value="1"/>
</dbReference>
<keyword evidence="19" id="KW-1185">Reference proteome</keyword>
<dbReference type="InterPro" id="IPR000719">
    <property type="entry name" value="Prot_kinase_dom"/>
</dbReference>
<sequence>MEVIAEDGKVESREVRESKGKKKKQKNNKEQIENLEEETGCWIALRIFGSCISSRSKVDSSISGTSINYAESKSTADSSRDQPTPREISSTATSMSNAESTSSTSKLEEELKISPHLRNFSFNDLKLATRNFRPESLLGEGGFGCVFKGWVEENGTAPVKPGTGLTVAVKTLNHDGLQGHKEWMAEVNFLSDLKHPNLVRLIGYCNEDDQRLLVYEFMPRGSLENHLFRRSLPLPWSIRMKIALGAAKGLAFLHEEAQRPVIYRDFKTSNILLDAEYNAKLSDFGLAKDGPDGDKTHVSTRVMGTYGYAAPEYVMTGHLTSRSDVYSFGVVLLEMLTGRRSMDKNRPNGEHNLVEWARPYLGEKKRFYRLIDPRLEGHFSIKGAQKAAQLAAQCLSRDQKIRPLMSEVVEALKPLPNLKDMASSSYYFQTMQADRIRSSPMARNGYHAGAGPVPKNGQQLRSYSVANEGVATVGSCPIGIDPLLCHCGEGKHRFYHRPRFHTLITCSFSYCPNKILYRGRKSFVNHNYTSYRVPAFRATTTNASLLQTFLSMDVLLKDTFPLNRTEKLKGMISVRLAQVKDQNQLELTIGCNLTGKWILQWGASSIDDSGSDWDQTPEEITPPGSIPIKDYAIETPLKKSSSSSSGDSVHEVKIHHVLDKTIATINFVLKDEETGVLYQHKGRDFKVPLLEYHGEDENIVGTKKDMDLWPGALVQLYNLLVKAESNSKDQGSNGESGDTKESKKYLEGFYEELPIVKEVAVDNLVCVSVRKCPETTKYLLYLETDLPGDVIVHWGACRDETRKWEIPAAPHPPETTVSKNEALRTLLQPKEGGKGSCGTFTIEEDFGGFHFVLKQNENSLLNYKGDDFYVPFSSSGNLPDHPRRSESEDAEVSRKPGEESEGVSVTDISSQKTQKKKTKEAQESILQEIEKLSAEAYNLFRSSSSTEEIIETPKPVEPPVRTSSGTGTGLEILCQAFNWESHKSGRWYMILKEKAAELSSLGFTMLWLPPPTESVSPEGYMPKDLYNLNSRYGNIDELKDAVKTFHDVGIKVLGDVVLNHRCAHFKNQNGIWNIFGGRLNWDERAVVSDDPHFQGRGNKSSGDNFHAAPNIDHSQDFVRNDIKEWLCWLRKEIGYDGWRLDFVRGFWGGYVKDYLDASEPYFAVGEYWDSLSYTYGVMDYNQDAHRQRIIDWINATNGTAAAFDVTTKGILHSAVDRCEYWRLSDQKRKPPGVVGWWPSRAVTFIENHDTGSTQGHWRFPSGKEMQGYAYILTHPGTPSLFFDHIFSHYKSEIATLICLRKRQKLHCRSVVKIEKAERDVYAATMDEKVGVKIGPGYFEPPRGSSGWSLVMEGKDYKVWEVSN</sequence>
<dbReference type="PANTHER" id="PTHR45621">
    <property type="entry name" value="OS01G0588500 PROTEIN-RELATED"/>
    <property type="match status" value="1"/>
</dbReference>
<evidence type="ECO:0000256" key="14">
    <source>
        <dbReference type="ARBA" id="ARBA00023295"/>
    </source>
</evidence>
<comment type="subcellular location">
    <subcellularLocation>
        <location evidence="3">Cell membrane</location>
    </subcellularLocation>
</comment>
<evidence type="ECO:0000256" key="15">
    <source>
        <dbReference type="PROSITE-ProRule" id="PRU10141"/>
    </source>
</evidence>
<dbReference type="Proteomes" id="UP000685013">
    <property type="component" value="Chromosome 4"/>
</dbReference>
<feature type="domain" description="Protein kinase" evidence="17">
    <location>
        <begin position="132"/>
        <end position="418"/>
    </location>
</feature>
<keyword evidence="7" id="KW-0479">Metal-binding</keyword>
<dbReference type="EMBL" id="JAGKQH010000004">
    <property type="protein sequence ID" value="KAG6601411.1"/>
    <property type="molecule type" value="Genomic_DNA"/>
</dbReference>
<proteinExistence type="predicted"/>
<comment type="catalytic activity">
    <reaction evidence="1">
        <text>Endohydrolysis of (1-&gt;4)-alpha-D-glucosidic linkages in polysaccharides containing three or more (1-&gt;4)-alpha-linked D-glucose units.</text>
        <dbReference type="EC" id="3.2.1.1"/>
    </reaction>
</comment>
<keyword evidence="6" id="KW-0808">Transferase</keyword>
<dbReference type="GO" id="GO:0006952">
    <property type="term" value="P:defense response"/>
    <property type="evidence" value="ECO:0007669"/>
    <property type="project" value="UniProtKB-KW"/>
</dbReference>
<evidence type="ECO:0000256" key="13">
    <source>
        <dbReference type="ARBA" id="ARBA00023277"/>
    </source>
</evidence>
<comment type="caution">
    <text evidence="18">The sequence shown here is derived from an EMBL/GenBank/DDBJ whole genome shotgun (WGS) entry which is preliminary data.</text>
</comment>
<keyword evidence="12 15" id="KW-0067">ATP-binding</keyword>
<evidence type="ECO:0000256" key="10">
    <source>
        <dbReference type="ARBA" id="ARBA00022801"/>
    </source>
</evidence>
<dbReference type="GO" id="GO:0005886">
    <property type="term" value="C:plasma membrane"/>
    <property type="evidence" value="ECO:0007669"/>
    <property type="project" value="UniProtKB-SubCell"/>
</dbReference>
<dbReference type="InterPro" id="IPR012850">
    <property type="entry name" value="A-amylase_bs_C"/>
</dbReference>
<feature type="compositionally biased region" description="Low complexity" evidence="16">
    <location>
        <begin position="89"/>
        <end position="105"/>
    </location>
</feature>
<evidence type="ECO:0000256" key="6">
    <source>
        <dbReference type="ARBA" id="ARBA00022679"/>
    </source>
</evidence>
<keyword evidence="4" id="KW-1003">Cell membrane</keyword>
<protein>
    <submittedName>
        <fullName evidence="18">Alpha-amylase 3, chloroplastic</fullName>
    </submittedName>
</protein>
<keyword evidence="14" id="KW-0326">Glycosidase</keyword>
<dbReference type="InterPro" id="IPR008271">
    <property type="entry name" value="Ser/Thr_kinase_AS"/>
</dbReference>
<reference evidence="18 19" key="1">
    <citation type="journal article" date="2021" name="Hortic Res">
        <title>The domestication of Cucurbita argyrosperma as revealed by the genome of its wild relative.</title>
        <authorList>
            <person name="Barrera-Redondo J."/>
            <person name="Sanchez-de la Vega G."/>
            <person name="Aguirre-Liguori J.A."/>
            <person name="Castellanos-Morales G."/>
            <person name="Gutierrez-Guerrero Y.T."/>
            <person name="Aguirre-Dugua X."/>
            <person name="Aguirre-Planter E."/>
            <person name="Tenaillon M.I."/>
            <person name="Lira-Saade R."/>
            <person name="Eguiarte L.E."/>
        </authorList>
    </citation>
    <scope>NUCLEOTIDE SEQUENCE [LARGE SCALE GENOMIC DNA]</scope>
    <source>
        <strain evidence="18">JBR-2021</strain>
    </source>
</reference>
<keyword evidence="10" id="KW-0378">Hydrolase</keyword>
<dbReference type="Pfam" id="PF07714">
    <property type="entry name" value="PK_Tyr_Ser-Thr"/>
    <property type="match status" value="1"/>
</dbReference>
<dbReference type="SMART" id="SM00810">
    <property type="entry name" value="Alpha-amyl_C2"/>
    <property type="match status" value="1"/>
</dbReference>
<organism evidence="18 19">
    <name type="scientific">Cucurbita argyrosperma subsp. sororia</name>
    <dbReference type="NCBI Taxonomy" id="37648"/>
    <lineage>
        <taxon>Eukaryota</taxon>
        <taxon>Viridiplantae</taxon>
        <taxon>Streptophyta</taxon>
        <taxon>Embryophyta</taxon>
        <taxon>Tracheophyta</taxon>
        <taxon>Spermatophyta</taxon>
        <taxon>Magnoliopsida</taxon>
        <taxon>eudicotyledons</taxon>
        <taxon>Gunneridae</taxon>
        <taxon>Pentapetalae</taxon>
        <taxon>rosids</taxon>
        <taxon>fabids</taxon>
        <taxon>Cucurbitales</taxon>
        <taxon>Cucurbitaceae</taxon>
        <taxon>Cucurbiteae</taxon>
        <taxon>Cucurbita</taxon>
    </lineage>
</organism>
<dbReference type="CDD" id="cd14066">
    <property type="entry name" value="STKc_IRAK"/>
    <property type="match status" value="1"/>
</dbReference>
<dbReference type="PROSITE" id="PS00107">
    <property type="entry name" value="PROTEIN_KINASE_ATP"/>
    <property type="match status" value="1"/>
</dbReference>
<dbReference type="InterPro" id="IPR006047">
    <property type="entry name" value="GH13_cat_dom"/>
</dbReference>
<keyword evidence="5" id="KW-0723">Serine/threonine-protein kinase</keyword>
<evidence type="ECO:0000313" key="19">
    <source>
        <dbReference type="Proteomes" id="UP000685013"/>
    </source>
</evidence>
<dbReference type="GO" id="GO:0004556">
    <property type="term" value="F:alpha-amylase activity"/>
    <property type="evidence" value="ECO:0007669"/>
    <property type="project" value="UniProtKB-EC"/>
</dbReference>
<feature type="binding site" evidence="15">
    <location>
        <position position="170"/>
    </location>
    <ligand>
        <name>ATP</name>
        <dbReference type="ChEBI" id="CHEBI:30616"/>
    </ligand>
</feature>
<evidence type="ECO:0000256" key="16">
    <source>
        <dbReference type="SAM" id="MobiDB-lite"/>
    </source>
</evidence>
<dbReference type="FunFam" id="3.30.200.20:FF:000228">
    <property type="entry name" value="Serine/threonine-protein kinase BIK1"/>
    <property type="match status" value="1"/>
</dbReference>
<dbReference type="SMART" id="SM00220">
    <property type="entry name" value="S_TKc"/>
    <property type="match status" value="1"/>
</dbReference>